<gene>
    <name evidence="10" type="ORF">UCRPA7_5727</name>
</gene>
<dbReference type="Pfam" id="PF03650">
    <property type="entry name" value="MPC"/>
    <property type="match status" value="1"/>
</dbReference>
<dbReference type="GeneID" id="19326310"/>
<dbReference type="HOGENOM" id="CLU_099502_3_0_1"/>
<keyword evidence="8" id="KW-0472">Membrane</keyword>
<keyword evidence="6" id="KW-1133">Transmembrane helix</keyword>
<evidence type="ECO:0000256" key="8">
    <source>
        <dbReference type="ARBA" id="ARBA00023136"/>
    </source>
</evidence>
<evidence type="ECO:0000256" key="3">
    <source>
        <dbReference type="ARBA" id="ARBA00022448"/>
    </source>
</evidence>
<keyword evidence="5 9" id="KW-0999">Mitochondrion inner membrane</keyword>
<evidence type="ECO:0000313" key="11">
    <source>
        <dbReference type="Proteomes" id="UP000014074"/>
    </source>
</evidence>
<keyword evidence="3 9" id="KW-0813">Transport</keyword>
<dbReference type="Proteomes" id="UP000014074">
    <property type="component" value="Unassembled WGS sequence"/>
</dbReference>
<evidence type="ECO:0000256" key="7">
    <source>
        <dbReference type="ARBA" id="ARBA00023128"/>
    </source>
</evidence>
<dbReference type="PANTHER" id="PTHR14154">
    <property type="entry name" value="UPF0041 BRAIN PROTEIN 44-RELATED"/>
    <property type="match status" value="1"/>
</dbReference>
<proteinExistence type="inferred from homology"/>
<dbReference type="OrthoDB" id="1697690at2759"/>
<dbReference type="GO" id="GO:0005777">
    <property type="term" value="C:peroxisome"/>
    <property type="evidence" value="ECO:0007669"/>
    <property type="project" value="EnsemblFungi"/>
</dbReference>
<protein>
    <recommendedName>
        <fullName evidence="9">Mitochondrial pyruvate carrier</fullName>
    </recommendedName>
</protein>
<dbReference type="RefSeq" id="XP_007916462.1">
    <property type="nucleotide sequence ID" value="XM_007918271.1"/>
</dbReference>
<accession>R8BHJ1</accession>
<dbReference type="KEGG" id="tmn:UCRPA7_5727"/>
<dbReference type="EMBL" id="KB933201">
    <property type="protein sequence ID" value="EON98722.1"/>
    <property type="molecule type" value="Genomic_DNA"/>
</dbReference>
<evidence type="ECO:0000256" key="1">
    <source>
        <dbReference type="ARBA" id="ARBA00004448"/>
    </source>
</evidence>
<dbReference type="InterPro" id="IPR005336">
    <property type="entry name" value="MPC"/>
</dbReference>
<evidence type="ECO:0000313" key="10">
    <source>
        <dbReference type="EMBL" id="EON98722.1"/>
    </source>
</evidence>
<evidence type="ECO:0000256" key="4">
    <source>
        <dbReference type="ARBA" id="ARBA00022692"/>
    </source>
</evidence>
<evidence type="ECO:0000256" key="9">
    <source>
        <dbReference type="RuleBase" id="RU363100"/>
    </source>
</evidence>
<keyword evidence="4" id="KW-0812">Transmembrane</keyword>
<name>R8BHJ1_PHAM7</name>
<dbReference type="GO" id="GO:0006850">
    <property type="term" value="P:pyruvate import into mitochondria"/>
    <property type="evidence" value="ECO:0007669"/>
    <property type="project" value="EnsemblFungi"/>
</dbReference>
<comment type="function">
    <text evidence="9">Mediates the uptake of pyruvate into mitochondria.</text>
</comment>
<evidence type="ECO:0000256" key="6">
    <source>
        <dbReference type="ARBA" id="ARBA00022989"/>
    </source>
</evidence>
<dbReference type="AlphaFoldDB" id="R8BHJ1"/>
<organism evidence="10 11">
    <name type="scientific">Phaeoacremonium minimum (strain UCR-PA7)</name>
    <name type="common">Esca disease fungus</name>
    <name type="synonym">Togninia minima</name>
    <dbReference type="NCBI Taxonomy" id="1286976"/>
    <lineage>
        <taxon>Eukaryota</taxon>
        <taxon>Fungi</taxon>
        <taxon>Dikarya</taxon>
        <taxon>Ascomycota</taxon>
        <taxon>Pezizomycotina</taxon>
        <taxon>Sordariomycetes</taxon>
        <taxon>Sordariomycetidae</taxon>
        <taxon>Togniniales</taxon>
        <taxon>Togniniaceae</taxon>
        <taxon>Phaeoacremonium</taxon>
    </lineage>
</organism>
<keyword evidence="11" id="KW-1185">Reference proteome</keyword>
<comment type="similarity">
    <text evidence="2 9">Belongs to the mitochondrial pyruvate carrier (MPC) (TC 2.A.105) family.</text>
</comment>
<reference evidence="11" key="1">
    <citation type="journal article" date="2013" name="Genome Announc.">
        <title>Draft genome sequence of the ascomycete Phaeoacremonium aleophilum strain UCR-PA7, a causal agent of the esca disease complex in grapevines.</title>
        <authorList>
            <person name="Blanco-Ulate B."/>
            <person name="Rolshausen P."/>
            <person name="Cantu D."/>
        </authorList>
    </citation>
    <scope>NUCLEOTIDE SEQUENCE [LARGE SCALE GENOMIC DNA]</scope>
    <source>
        <strain evidence="11">UCR-PA7</strain>
    </source>
</reference>
<sequence length="136" mass="14678">MAAAVIKSINARIRANPVTDYFCSTHFWGPASNFGIPLAAIADAQKSPELISGGMTGALCIYALTFMRYSLAVTPKNYLLFACHTVNAGAQFTQAYRYVDYHYWGGKDRLAATGDVGAIKSKVAEVTEKVTDSVSK</sequence>
<keyword evidence="7 9" id="KW-0496">Mitochondrion</keyword>
<dbReference type="GO" id="GO:7770001">
    <property type="term" value="C:mitochondrial pyruvate carrier complex"/>
    <property type="evidence" value="ECO:0007669"/>
    <property type="project" value="EnsemblFungi"/>
</dbReference>
<evidence type="ECO:0000256" key="5">
    <source>
        <dbReference type="ARBA" id="ARBA00022792"/>
    </source>
</evidence>
<dbReference type="eggNOG" id="KOG1590">
    <property type="taxonomic scope" value="Eukaryota"/>
</dbReference>
<comment type="subcellular location">
    <subcellularLocation>
        <location evidence="1 9">Mitochondrion inner membrane</location>
        <topology evidence="1 9">Multi-pass membrane protein</topology>
    </subcellularLocation>
</comment>
<dbReference type="GO" id="GO:0050833">
    <property type="term" value="F:pyruvate transmembrane transporter activity"/>
    <property type="evidence" value="ECO:0007669"/>
    <property type="project" value="EnsemblFungi"/>
</dbReference>
<evidence type="ECO:0000256" key="2">
    <source>
        <dbReference type="ARBA" id="ARBA00006416"/>
    </source>
</evidence>